<protein>
    <submittedName>
        <fullName evidence="2">Uncharacterized protein</fullName>
    </submittedName>
</protein>
<gene>
    <name evidence="2" type="ORF">HJG52_18500</name>
</gene>
<name>A0A849HNL4_9MICO</name>
<accession>A0A849HNL4</accession>
<evidence type="ECO:0000313" key="2">
    <source>
        <dbReference type="EMBL" id="NNM47981.1"/>
    </source>
</evidence>
<reference evidence="2 3" key="1">
    <citation type="submission" date="2020-04" db="EMBL/GenBank/DDBJ databases">
        <title>Knoellia sp. isolate from air conditioner.</title>
        <authorList>
            <person name="Chea S."/>
            <person name="Kim D.-U."/>
        </authorList>
    </citation>
    <scope>NUCLEOTIDE SEQUENCE [LARGE SCALE GENOMIC DNA]</scope>
    <source>
        <strain evidence="2 3">DB2414S</strain>
    </source>
</reference>
<keyword evidence="1" id="KW-1133">Transmembrane helix</keyword>
<dbReference type="EMBL" id="JABEPQ010000005">
    <property type="protein sequence ID" value="NNM47981.1"/>
    <property type="molecule type" value="Genomic_DNA"/>
</dbReference>
<feature type="transmembrane region" description="Helical" evidence="1">
    <location>
        <begin position="7"/>
        <end position="25"/>
    </location>
</feature>
<keyword evidence="3" id="KW-1185">Reference proteome</keyword>
<dbReference type="Proteomes" id="UP000588586">
    <property type="component" value="Unassembled WGS sequence"/>
</dbReference>
<dbReference type="AlphaFoldDB" id="A0A849HNL4"/>
<evidence type="ECO:0000313" key="3">
    <source>
        <dbReference type="Proteomes" id="UP000588586"/>
    </source>
</evidence>
<dbReference type="RefSeq" id="WP_171245095.1">
    <property type="nucleotide sequence ID" value="NZ_JABEPQ010000005.1"/>
</dbReference>
<keyword evidence="1" id="KW-0472">Membrane</keyword>
<evidence type="ECO:0000256" key="1">
    <source>
        <dbReference type="SAM" id="Phobius"/>
    </source>
</evidence>
<sequence>MSNYLKVAWTLTMLVAICGVLVGMADLPVAVLVVVAIVSGFWWAFGRGFTGEAEEGRGRQRNRG</sequence>
<keyword evidence="1" id="KW-0812">Transmembrane</keyword>
<comment type="caution">
    <text evidence="2">The sequence shown here is derived from an EMBL/GenBank/DDBJ whole genome shotgun (WGS) entry which is preliminary data.</text>
</comment>
<proteinExistence type="predicted"/>
<organism evidence="2 3">
    <name type="scientific">Knoellia koreensis</name>
    <dbReference type="NCBI Taxonomy" id="2730921"/>
    <lineage>
        <taxon>Bacteria</taxon>
        <taxon>Bacillati</taxon>
        <taxon>Actinomycetota</taxon>
        <taxon>Actinomycetes</taxon>
        <taxon>Micrococcales</taxon>
        <taxon>Intrasporangiaceae</taxon>
        <taxon>Knoellia</taxon>
    </lineage>
</organism>
<feature type="transmembrane region" description="Helical" evidence="1">
    <location>
        <begin position="31"/>
        <end position="50"/>
    </location>
</feature>